<name>A0A1M6HZM5_9FLAO</name>
<dbReference type="RefSeq" id="WP_072783959.1">
    <property type="nucleotide sequence ID" value="NZ_CP045292.1"/>
</dbReference>
<evidence type="ECO:0000313" key="7">
    <source>
        <dbReference type="EMBL" id="SHJ27551.1"/>
    </source>
</evidence>
<evidence type="ECO:0000256" key="4">
    <source>
        <dbReference type="ARBA" id="ARBA00023136"/>
    </source>
</evidence>
<dbReference type="PANTHER" id="PTHR30221:SF8">
    <property type="entry name" value="SMALL-CONDUCTANCE MECHANOSENSITIVE CHANNEL"/>
    <property type="match status" value="1"/>
</dbReference>
<dbReference type="STRING" id="683124.SAMN05444337_1705"/>
<dbReference type="GO" id="GO:0008381">
    <property type="term" value="F:mechanosensitive monoatomic ion channel activity"/>
    <property type="evidence" value="ECO:0007669"/>
    <property type="project" value="InterPro"/>
</dbReference>
<proteinExistence type="predicted"/>
<sequence>MFKIIENPYLQEEILTIIILIVFLILKSIIAKIVIKYATLNDALEHRTNLIIKYINILLGVLAILSIVIIWGVKRDQILLFISSVFAVVGVASFAQWSILSNITAGIVLFFSYPFKIGDVIKIHDKDFPIEAEIEDIKAFYILLKTIDGETITYPNNLLMQKGISVIKKHKEISEFTD</sequence>
<dbReference type="Gene3D" id="2.30.30.60">
    <property type="match status" value="1"/>
</dbReference>
<feature type="domain" description="Mechanosensitive ion channel MscS" evidence="6">
    <location>
        <begin position="99"/>
        <end position="162"/>
    </location>
</feature>
<keyword evidence="3 5" id="KW-1133">Transmembrane helix</keyword>
<dbReference type="Gene3D" id="1.10.287.1260">
    <property type="match status" value="1"/>
</dbReference>
<dbReference type="InterPro" id="IPR010920">
    <property type="entry name" value="LSM_dom_sf"/>
</dbReference>
<protein>
    <submittedName>
        <fullName evidence="7">Mechanosensitive ion channel</fullName>
    </submittedName>
</protein>
<dbReference type="PANTHER" id="PTHR30221">
    <property type="entry name" value="SMALL-CONDUCTANCE MECHANOSENSITIVE CHANNEL"/>
    <property type="match status" value="1"/>
</dbReference>
<dbReference type="AlphaFoldDB" id="A0A1M6HZM5"/>
<feature type="transmembrane region" description="Helical" evidence="5">
    <location>
        <begin position="78"/>
        <end position="111"/>
    </location>
</feature>
<evidence type="ECO:0000256" key="2">
    <source>
        <dbReference type="ARBA" id="ARBA00022692"/>
    </source>
</evidence>
<organism evidence="7 8">
    <name type="scientific">Flavobacterium haoranii</name>
    <dbReference type="NCBI Taxonomy" id="683124"/>
    <lineage>
        <taxon>Bacteria</taxon>
        <taxon>Pseudomonadati</taxon>
        <taxon>Bacteroidota</taxon>
        <taxon>Flavobacteriia</taxon>
        <taxon>Flavobacteriales</taxon>
        <taxon>Flavobacteriaceae</taxon>
        <taxon>Flavobacterium</taxon>
    </lineage>
</organism>
<keyword evidence="4 5" id="KW-0472">Membrane</keyword>
<evidence type="ECO:0000313" key="8">
    <source>
        <dbReference type="Proteomes" id="UP000184232"/>
    </source>
</evidence>
<accession>A0A1M6HZM5</accession>
<evidence type="ECO:0000256" key="5">
    <source>
        <dbReference type="SAM" id="Phobius"/>
    </source>
</evidence>
<dbReference type="EMBL" id="FQZH01000002">
    <property type="protein sequence ID" value="SHJ27551.1"/>
    <property type="molecule type" value="Genomic_DNA"/>
</dbReference>
<comment type="subcellular location">
    <subcellularLocation>
        <location evidence="1">Membrane</location>
    </subcellularLocation>
</comment>
<dbReference type="InterPro" id="IPR023408">
    <property type="entry name" value="MscS_beta-dom_sf"/>
</dbReference>
<keyword evidence="2 5" id="KW-0812">Transmembrane</keyword>
<evidence type="ECO:0000256" key="3">
    <source>
        <dbReference type="ARBA" id="ARBA00022989"/>
    </source>
</evidence>
<dbReference type="InterPro" id="IPR006685">
    <property type="entry name" value="MscS_channel_2nd"/>
</dbReference>
<dbReference type="Pfam" id="PF00924">
    <property type="entry name" value="MS_channel_2nd"/>
    <property type="match status" value="1"/>
</dbReference>
<dbReference type="OrthoDB" id="5705501at2"/>
<dbReference type="Proteomes" id="UP000184232">
    <property type="component" value="Unassembled WGS sequence"/>
</dbReference>
<reference evidence="7 8" key="1">
    <citation type="submission" date="2016-11" db="EMBL/GenBank/DDBJ databases">
        <authorList>
            <person name="Jaros S."/>
            <person name="Januszkiewicz K."/>
            <person name="Wedrychowicz H."/>
        </authorList>
    </citation>
    <scope>NUCLEOTIDE SEQUENCE [LARGE SCALE GENOMIC DNA]</scope>
    <source>
        <strain evidence="7 8">DSM 22807</strain>
    </source>
</reference>
<feature type="transmembrane region" description="Helical" evidence="5">
    <location>
        <begin position="50"/>
        <end position="72"/>
    </location>
</feature>
<dbReference type="SUPFAM" id="SSF50182">
    <property type="entry name" value="Sm-like ribonucleoproteins"/>
    <property type="match status" value="1"/>
</dbReference>
<feature type="transmembrane region" description="Helical" evidence="5">
    <location>
        <begin position="14"/>
        <end position="38"/>
    </location>
</feature>
<gene>
    <name evidence="7" type="ORF">SAMN05444337_1705</name>
</gene>
<keyword evidence="8" id="KW-1185">Reference proteome</keyword>
<dbReference type="GO" id="GO:0016020">
    <property type="term" value="C:membrane"/>
    <property type="evidence" value="ECO:0007669"/>
    <property type="project" value="UniProtKB-SubCell"/>
</dbReference>
<evidence type="ECO:0000256" key="1">
    <source>
        <dbReference type="ARBA" id="ARBA00004370"/>
    </source>
</evidence>
<dbReference type="InterPro" id="IPR045275">
    <property type="entry name" value="MscS_archaea/bacteria_type"/>
</dbReference>
<evidence type="ECO:0000259" key="6">
    <source>
        <dbReference type="Pfam" id="PF00924"/>
    </source>
</evidence>